<dbReference type="GO" id="GO:0044772">
    <property type="term" value="P:mitotic cell cycle phase transition"/>
    <property type="evidence" value="ECO:0007669"/>
    <property type="project" value="InterPro"/>
</dbReference>
<proteinExistence type="inferred from homology"/>
<dbReference type="PANTHER" id="PTHR10177">
    <property type="entry name" value="CYCLINS"/>
    <property type="match status" value="1"/>
</dbReference>
<evidence type="ECO:0000256" key="1">
    <source>
        <dbReference type="ARBA" id="ARBA00022618"/>
    </source>
</evidence>
<protein>
    <submittedName>
        <fullName evidence="7">G2/mitotic-specific cyclin cdc13</fullName>
    </submittedName>
</protein>
<dbReference type="InterPro" id="IPR004367">
    <property type="entry name" value="Cyclin_C-dom"/>
</dbReference>
<keyword evidence="1" id="KW-0132">Cell division</keyword>
<dbReference type="PIRSF" id="PIRSF001771">
    <property type="entry name" value="Cyclin_A_B_D_E"/>
    <property type="match status" value="1"/>
</dbReference>
<evidence type="ECO:0000313" key="8">
    <source>
        <dbReference type="Proteomes" id="UP000813385"/>
    </source>
</evidence>
<dbReference type="SUPFAM" id="SSF47954">
    <property type="entry name" value="Cyclin-like"/>
    <property type="match status" value="2"/>
</dbReference>
<feature type="domain" description="Cyclin-like" evidence="5">
    <location>
        <begin position="17"/>
        <end position="102"/>
    </location>
</feature>
<dbReference type="SMART" id="SM01332">
    <property type="entry name" value="Cyclin_C"/>
    <property type="match status" value="1"/>
</dbReference>
<dbReference type="InterPro" id="IPR039361">
    <property type="entry name" value="Cyclin"/>
</dbReference>
<organism evidence="7 8">
    <name type="scientific">Plectosphaerella cucumerina</name>
    <dbReference type="NCBI Taxonomy" id="40658"/>
    <lineage>
        <taxon>Eukaryota</taxon>
        <taxon>Fungi</taxon>
        <taxon>Dikarya</taxon>
        <taxon>Ascomycota</taxon>
        <taxon>Pezizomycotina</taxon>
        <taxon>Sordariomycetes</taxon>
        <taxon>Hypocreomycetidae</taxon>
        <taxon>Glomerellales</taxon>
        <taxon>Plectosphaerellaceae</taxon>
        <taxon>Plectosphaerella</taxon>
    </lineage>
</organism>
<evidence type="ECO:0000259" key="5">
    <source>
        <dbReference type="SMART" id="SM00385"/>
    </source>
</evidence>
<evidence type="ECO:0000313" key="7">
    <source>
        <dbReference type="EMBL" id="KAH7377146.1"/>
    </source>
</evidence>
<reference evidence="7" key="1">
    <citation type="journal article" date="2021" name="Nat. Commun.">
        <title>Genetic determinants of endophytism in the Arabidopsis root mycobiome.</title>
        <authorList>
            <person name="Mesny F."/>
            <person name="Miyauchi S."/>
            <person name="Thiergart T."/>
            <person name="Pickel B."/>
            <person name="Atanasova L."/>
            <person name="Karlsson M."/>
            <person name="Huettel B."/>
            <person name="Barry K.W."/>
            <person name="Haridas S."/>
            <person name="Chen C."/>
            <person name="Bauer D."/>
            <person name="Andreopoulos W."/>
            <person name="Pangilinan J."/>
            <person name="LaButti K."/>
            <person name="Riley R."/>
            <person name="Lipzen A."/>
            <person name="Clum A."/>
            <person name="Drula E."/>
            <person name="Henrissat B."/>
            <person name="Kohler A."/>
            <person name="Grigoriev I.V."/>
            <person name="Martin F.M."/>
            <person name="Hacquard S."/>
        </authorList>
    </citation>
    <scope>NUCLEOTIDE SEQUENCE</scope>
    <source>
        <strain evidence="7">MPI-CAGE-AT-0016</strain>
    </source>
</reference>
<dbReference type="InterPro" id="IPR046965">
    <property type="entry name" value="Cyclin_A/B-like"/>
</dbReference>
<dbReference type="Pfam" id="PF00134">
    <property type="entry name" value="Cyclin_N"/>
    <property type="match status" value="1"/>
</dbReference>
<dbReference type="GO" id="GO:0016538">
    <property type="term" value="F:cyclin-dependent protein serine/threonine kinase regulator activity"/>
    <property type="evidence" value="ECO:0007669"/>
    <property type="project" value="InterPro"/>
</dbReference>
<dbReference type="InterPro" id="IPR036915">
    <property type="entry name" value="Cyclin-like_sf"/>
</dbReference>
<evidence type="ECO:0000256" key="2">
    <source>
        <dbReference type="ARBA" id="ARBA00023127"/>
    </source>
</evidence>
<dbReference type="Pfam" id="PF02984">
    <property type="entry name" value="Cyclin_C"/>
    <property type="match status" value="1"/>
</dbReference>
<evidence type="ECO:0000259" key="6">
    <source>
        <dbReference type="SMART" id="SM01332"/>
    </source>
</evidence>
<comment type="similarity">
    <text evidence="4">Belongs to the cyclin family.</text>
</comment>
<dbReference type="EMBL" id="JAGPXD010000001">
    <property type="protein sequence ID" value="KAH7377146.1"/>
    <property type="molecule type" value="Genomic_DNA"/>
</dbReference>
<accession>A0A8K0X9M2</accession>
<name>A0A8K0X9M2_9PEZI</name>
<comment type="caution">
    <text evidence="7">The sequence shown here is derived from an EMBL/GenBank/DDBJ whole genome shotgun (WGS) entry which is preliminary data.</text>
</comment>
<keyword evidence="2 4" id="KW-0195">Cyclin</keyword>
<evidence type="ECO:0000256" key="3">
    <source>
        <dbReference type="ARBA" id="ARBA00023306"/>
    </source>
</evidence>
<dbReference type="OrthoDB" id="5590282at2759"/>
<gene>
    <name evidence="7" type="ORF">B0T11DRAFT_347515</name>
</gene>
<dbReference type="Proteomes" id="UP000813385">
    <property type="component" value="Unassembled WGS sequence"/>
</dbReference>
<dbReference type="InterPro" id="IPR006671">
    <property type="entry name" value="Cyclin_N"/>
</dbReference>
<dbReference type="InterPro" id="IPR013763">
    <property type="entry name" value="Cyclin-like_dom"/>
</dbReference>
<keyword evidence="8" id="KW-1185">Reference proteome</keyword>
<dbReference type="SMART" id="SM00385">
    <property type="entry name" value="CYCLIN"/>
    <property type="match status" value="1"/>
</dbReference>
<dbReference type="AlphaFoldDB" id="A0A8K0X9M2"/>
<keyword evidence="3" id="KW-0131">Cell cycle</keyword>
<dbReference type="Gene3D" id="1.10.472.10">
    <property type="entry name" value="Cyclin-like"/>
    <property type="match status" value="2"/>
</dbReference>
<evidence type="ECO:0000256" key="4">
    <source>
        <dbReference type="RuleBase" id="RU000383"/>
    </source>
</evidence>
<dbReference type="FunFam" id="1.10.472.10:FF:000001">
    <property type="entry name" value="G2/mitotic-specific cyclin"/>
    <property type="match status" value="1"/>
</dbReference>
<dbReference type="GO" id="GO:0051301">
    <property type="term" value="P:cell division"/>
    <property type="evidence" value="ECO:0007669"/>
    <property type="project" value="UniProtKB-KW"/>
</dbReference>
<sequence>MEHQPELDWGMRFAVLNELIRVHQCFKMSQETLFLAVNYVDRFLSVHVIRASDMPLVGVVALFIAAKMEETLYPTPNALARGFASQAVSARRIVEGERVMLNRLGFELGSPGPGVYYGWARGEGPVERTVDLLTSYFLEVTIMDEAFISCASSYLAAAALNLSRLISGKGDWTESLADTYGYRAAELDCPSFLIWLACREALARHPAVYEKYKSDTFDAISLKVQEVVRMETVGDRGVDTLPTKALEMRLFQP</sequence>
<feature type="domain" description="Cyclin C-terminal" evidence="6">
    <location>
        <begin position="74"/>
        <end position="226"/>
    </location>
</feature>